<evidence type="ECO:0000313" key="4">
    <source>
        <dbReference type="EMBL" id="KAF1924180.1"/>
    </source>
</evidence>
<feature type="chain" id="PRO_5025574759" evidence="2">
    <location>
        <begin position="23"/>
        <end position="375"/>
    </location>
</feature>
<keyword evidence="1" id="KW-0472">Membrane</keyword>
<organism evidence="4 5">
    <name type="scientific">Didymella exigua CBS 183.55</name>
    <dbReference type="NCBI Taxonomy" id="1150837"/>
    <lineage>
        <taxon>Eukaryota</taxon>
        <taxon>Fungi</taxon>
        <taxon>Dikarya</taxon>
        <taxon>Ascomycota</taxon>
        <taxon>Pezizomycotina</taxon>
        <taxon>Dothideomycetes</taxon>
        <taxon>Pleosporomycetidae</taxon>
        <taxon>Pleosporales</taxon>
        <taxon>Pleosporineae</taxon>
        <taxon>Didymellaceae</taxon>
        <taxon>Didymella</taxon>
    </lineage>
</organism>
<dbReference type="RefSeq" id="XP_033444433.1">
    <property type="nucleotide sequence ID" value="XM_033589070.1"/>
</dbReference>
<dbReference type="InterPro" id="IPR000757">
    <property type="entry name" value="Beta-glucanase-like"/>
</dbReference>
<feature type="signal peptide" evidence="2">
    <location>
        <begin position="1"/>
        <end position="22"/>
    </location>
</feature>
<evidence type="ECO:0000313" key="5">
    <source>
        <dbReference type="Proteomes" id="UP000800082"/>
    </source>
</evidence>
<proteinExistence type="predicted"/>
<gene>
    <name evidence="4" type="ORF">M421DRAFT_296349</name>
</gene>
<protein>
    <submittedName>
        <fullName evidence="4">Glycoside hydrolase family 16 protein</fullName>
    </submittedName>
</protein>
<dbReference type="Proteomes" id="UP000800082">
    <property type="component" value="Unassembled WGS sequence"/>
</dbReference>
<keyword evidence="4" id="KW-0378">Hydrolase</keyword>
<accession>A0A6A5RA61</accession>
<keyword evidence="1" id="KW-1133">Transmembrane helix</keyword>
<feature type="domain" description="GH16" evidence="3">
    <location>
        <begin position="58"/>
        <end position="290"/>
    </location>
</feature>
<evidence type="ECO:0000256" key="1">
    <source>
        <dbReference type="SAM" id="Phobius"/>
    </source>
</evidence>
<dbReference type="InterPro" id="IPR013320">
    <property type="entry name" value="ConA-like_dom_sf"/>
</dbReference>
<dbReference type="AlphaFoldDB" id="A0A6A5RA61"/>
<dbReference type="GO" id="GO:0004553">
    <property type="term" value="F:hydrolase activity, hydrolyzing O-glycosyl compounds"/>
    <property type="evidence" value="ECO:0007669"/>
    <property type="project" value="InterPro"/>
</dbReference>
<dbReference type="GO" id="GO:0005975">
    <property type="term" value="P:carbohydrate metabolic process"/>
    <property type="evidence" value="ECO:0007669"/>
    <property type="project" value="InterPro"/>
</dbReference>
<dbReference type="PANTHER" id="PTHR38121:SF5">
    <property type="entry name" value="GH16 DOMAIN-CONTAINING PROTEIN"/>
    <property type="match status" value="1"/>
</dbReference>
<dbReference type="Pfam" id="PF00722">
    <property type="entry name" value="Glyco_hydro_16"/>
    <property type="match status" value="1"/>
</dbReference>
<dbReference type="Gene3D" id="2.60.120.200">
    <property type="match status" value="1"/>
</dbReference>
<name>A0A6A5RA61_9PLEO</name>
<feature type="transmembrane region" description="Helical" evidence="1">
    <location>
        <begin position="354"/>
        <end position="374"/>
    </location>
</feature>
<reference evidence="4" key="1">
    <citation type="journal article" date="2020" name="Stud. Mycol.">
        <title>101 Dothideomycetes genomes: a test case for predicting lifestyles and emergence of pathogens.</title>
        <authorList>
            <person name="Haridas S."/>
            <person name="Albert R."/>
            <person name="Binder M."/>
            <person name="Bloem J."/>
            <person name="Labutti K."/>
            <person name="Salamov A."/>
            <person name="Andreopoulos B."/>
            <person name="Baker S."/>
            <person name="Barry K."/>
            <person name="Bills G."/>
            <person name="Bluhm B."/>
            <person name="Cannon C."/>
            <person name="Castanera R."/>
            <person name="Culley D."/>
            <person name="Daum C."/>
            <person name="Ezra D."/>
            <person name="Gonzalez J."/>
            <person name="Henrissat B."/>
            <person name="Kuo A."/>
            <person name="Liang C."/>
            <person name="Lipzen A."/>
            <person name="Lutzoni F."/>
            <person name="Magnuson J."/>
            <person name="Mondo S."/>
            <person name="Nolan M."/>
            <person name="Ohm R."/>
            <person name="Pangilinan J."/>
            <person name="Park H.-J."/>
            <person name="Ramirez L."/>
            <person name="Alfaro M."/>
            <person name="Sun H."/>
            <person name="Tritt A."/>
            <person name="Yoshinaga Y."/>
            <person name="Zwiers L.-H."/>
            <person name="Turgeon B."/>
            <person name="Goodwin S."/>
            <person name="Spatafora J."/>
            <person name="Crous P."/>
            <person name="Grigoriev I."/>
        </authorList>
    </citation>
    <scope>NUCLEOTIDE SEQUENCE</scope>
    <source>
        <strain evidence="4">CBS 183.55</strain>
    </source>
</reference>
<dbReference type="GeneID" id="54346717"/>
<dbReference type="OrthoDB" id="25131at2759"/>
<dbReference type="PROSITE" id="PS51762">
    <property type="entry name" value="GH16_2"/>
    <property type="match status" value="1"/>
</dbReference>
<dbReference type="EMBL" id="ML978996">
    <property type="protein sequence ID" value="KAF1924180.1"/>
    <property type="molecule type" value="Genomic_DNA"/>
</dbReference>
<evidence type="ECO:0000259" key="3">
    <source>
        <dbReference type="PROSITE" id="PS51762"/>
    </source>
</evidence>
<sequence>MFHSAMGAMPWLLLAVSRLANAACECGYSVNQTTDSEYAVFTELMESDFLHMDTKNITDYGWRPQVYNVSVPADNKRISYGKEFSMGNVVPNPLKNSKNWSGDAQHGGDAGLEMWVRGDHSNGYVNGSEVVSIRDDMLLGSFRVGMKLSNSSGTCGAFFFYYNNSQEIDLEFLSSQFNSSGGAVNLVLQSPESVAHGNDAAGTSTFKVAALPFQPDSMFHEYRFDWTADRVTFYVDGTFLWEMTEQIPREGGGIFFNHWSNGDPTWSAGPPSADTVMTLSYIKGYFNSTDTDRSQNAYKKRCPQFDPAKVCAIPAQTSAPDVSLGTDAPKTYFFSQQEGMTTGQILYSNGATLFGAPAISILAPLLVTLFSWTLA</sequence>
<keyword evidence="5" id="KW-1185">Reference proteome</keyword>
<keyword evidence="1" id="KW-0812">Transmembrane</keyword>
<evidence type="ECO:0000256" key="2">
    <source>
        <dbReference type="SAM" id="SignalP"/>
    </source>
</evidence>
<dbReference type="SUPFAM" id="SSF49899">
    <property type="entry name" value="Concanavalin A-like lectins/glucanases"/>
    <property type="match status" value="1"/>
</dbReference>
<keyword evidence="2" id="KW-0732">Signal</keyword>
<dbReference type="PANTHER" id="PTHR38121">
    <property type="entry name" value="GH16 DOMAIN-CONTAINING PROTEIN"/>
    <property type="match status" value="1"/>
</dbReference>
<dbReference type="CDD" id="cd00413">
    <property type="entry name" value="Glyco_hydrolase_16"/>
    <property type="match status" value="1"/>
</dbReference>